<dbReference type="Proteomes" id="UP001180453">
    <property type="component" value="Unassembled WGS sequence"/>
</dbReference>
<feature type="domain" description="Solute-binding protein family 3/N-terminal" evidence="3">
    <location>
        <begin position="27"/>
        <end position="133"/>
    </location>
</feature>
<evidence type="ECO:0000256" key="1">
    <source>
        <dbReference type="ARBA" id="ARBA00022729"/>
    </source>
</evidence>
<dbReference type="InterPro" id="IPR001638">
    <property type="entry name" value="Solute-binding_3/MltF_N"/>
</dbReference>
<evidence type="ECO:0000313" key="5">
    <source>
        <dbReference type="Proteomes" id="UP001180453"/>
    </source>
</evidence>
<evidence type="ECO:0000256" key="2">
    <source>
        <dbReference type="SAM" id="SignalP"/>
    </source>
</evidence>
<accession>A0ABU1YFA6</accession>
<reference evidence="4 5" key="1">
    <citation type="submission" date="2023-07" db="EMBL/GenBank/DDBJ databases">
        <title>Sorghum-associated microbial communities from plants grown in Nebraska, USA.</title>
        <authorList>
            <person name="Schachtman D."/>
        </authorList>
    </citation>
    <scope>NUCLEOTIDE SEQUENCE [LARGE SCALE GENOMIC DNA]</scope>
    <source>
        <strain evidence="4 5">BE314</strain>
    </source>
</reference>
<keyword evidence="5" id="KW-1185">Reference proteome</keyword>
<comment type="caution">
    <text evidence="4">The sequence shown here is derived from an EMBL/GenBank/DDBJ whole genome shotgun (WGS) entry which is preliminary data.</text>
</comment>
<evidence type="ECO:0000313" key="4">
    <source>
        <dbReference type="EMBL" id="MDR7267541.1"/>
    </source>
</evidence>
<keyword evidence="1 2" id="KW-0732">Signal</keyword>
<organism evidence="4 5">
    <name type="scientific">Roseateles saccharophilus</name>
    <name type="common">Pseudomonas saccharophila</name>
    <dbReference type="NCBI Taxonomy" id="304"/>
    <lineage>
        <taxon>Bacteria</taxon>
        <taxon>Pseudomonadati</taxon>
        <taxon>Pseudomonadota</taxon>
        <taxon>Betaproteobacteria</taxon>
        <taxon>Burkholderiales</taxon>
        <taxon>Sphaerotilaceae</taxon>
        <taxon>Roseateles</taxon>
    </lineage>
</organism>
<dbReference type="EMBL" id="JAVDXU010000001">
    <property type="protein sequence ID" value="MDR7267541.1"/>
    <property type="molecule type" value="Genomic_DNA"/>
</dbReference>
<dbReference type="Gene3D" id="3.40.190.10">
    <property type="entry name" value="Periplasmic binding protein-like II"/>
    <property type="match status" value="2"/>
</dbReference>
<dbReference type="RefSeq" id="WP_310259456.1">
    <property type="nucleotide sequence ID" value="NZ_JAVDXU010000001.1"/>
</dbReference>
<proteinExistence type="predicted"/>
<name>A0ABU1YFA6_ROSSA</name>
<evidence type="ECO:0000259" key="3">
    <source>
        <dbReference type="Pfam" id="PF00497"/>
    </source>
</evidence>
<dbReference type="PANTHER" id="PTHR35936">
    <property type="entry name" value="MEMBRANE-BOUND LYTIC MUREIN TRANSGLYCOSYLASE F"/>
    <property type="match status" value="1"/>
</dbReference>
<feature type="chain" id="PRO_5046355277" evidence="2">
    <location>
        <begin position="20"/>
        <end position="259"/>
    </location>
</feature>
<gene>
    <name evidence="4" type="ORF">J2X20_000170</name>
</gene>
<sequence>MKQGWLAAWLLVMSGGALAQGACTKVVVTADPEYPPYAWYDGQTLRGASVDVVLAVLQAIKLPYELRYVGPFVRVLQNARIGEVDIITELKRNAEREDYLAYAETPIFTNPSSVFVRAGQNLKFTKREDLRGLRGGATHGTRFGDGLDEFIEANLNVETGPGIKENFLKLDAGRIDYFISPHYPALSHLITSGNEGRFVALKPHVAEALNYVGWSRRSACLGRLHEFDAMLKRYLAAMNPGRLVDENQEAWRRNPVMKR</sequence>
<dbReference type="Pfam" id="PF00497">
    <property type="entry name" value="SBP_bac_3"/>
    <property type="match status" value="1"/>
</dbReference>
<protein>
    <submittedName>
        <fullName evidence="4">Polar amino acid transport system substrate-binding protein</fullName>
    </submittedName>
</protein>
<feature type="signal peptide" evidence="2">
    <location>
        <begin position="1"/>
        <end position="19"/>
    </location>
</feature>
<dbReference type="PANTHER" id="PTHR35936:SF6">
    <property type="entry name" value="AMINO ACID ABC TRANSPORTER SUBSTRATE-BINDING PAAT FAMILY PROTEIN"/>
    <property type="match status" value="1"/>
</dbReference>
<dbReference type="SUPFAM" id="SSF53850">
    <property type="entry name" value="Periplasmic binding protein-like II"/>
    <property type="match status" value="1"/>
</dbReference>